<reference evidence="3" key="2">
    <citation type="submission" date="2023-06" db="EMBL/GenBank/DDBJ databases">
        <authorList>
            <person name="Swenson N.G."/>
            <person name="Wegrzyn J.L."/>
            <person name="Mcevoy S.L."/>
        </authorList>
    </citation>
    <scope>NUCLEOTIDE SEQUENCE</scope>
    <source>
        <strain evidence="3">NS2018</strain>
        <tissue evidence="3">Leaf</tissue>
    </source>
</reference>
<feature type="region of interest" description="Disordered" evidence="1">
    <location>
        <begin position="78"/>
        <end position="145"/>
    </location>
</feature>
<feature type="domain" description="Retrovirus-related Pol polyprotein from transposon TNT 1-94-like beta-barrel" evidence="2">
    <location>
        <begin position="14"/>
        <end position="74"/>
    </location>
</feature>
<dbReference type="EMBL" id="JAUESC010000384">
    <property type="protein sequence ID" value="KAK0582550.1"/>
    <property type="molecule type" value="Genomic_DNA"/>
</dbReference>
<dbReference type="PANTHER" id="PTHR47592">
    <property type="entry name" value="PBF68 PROTEIN"/>
    <property type="match status" value="1"/>
</dbReference>
<comment type="caution">
    <text evidence="3">The sequence shown here is derived from an EMBL/GenBank/DDBJ whole genome shotgun (WGS) entry which is preliminary data.</text>
</comment>
<gene>
    <name evidence="3" type="ORF">LWI29_026931</name>
</gene>
<keyword evidence="4" id="KW-1185">Reference proteome</keyword>
<evidence type="ECO:0000313" key="3">
    <source>
        <dbReference type="EMBL" id="KAK0582550.1"/>
    </source>
</evidence>
<accession>A0AA39VJ55</accession>
<evidence type="ECO:0000259" key="2">
    <source>
        <dbReference type="Pfam" id="PF22936"/>
    </source>
</evidence>
<protein>
    <recommendedName>
        <fullName evidence="2">Retrovirus-related Pol polyprotein from transposon TNT 1-94-like beta-barrel domain-containing protein</fullName>
    </recommendedName>
</protein>
<sequence length="145" mass="16448">MISEISALEDDTTWWIDSGTTGHVCKDRSLFTTYEKVDDGNIFYMGNSSTAAIKGKDNVQIEFTFRKILTLTDIEEMCNHSSSDSDPQEKYSLLSVEDYLPQPVEDHSPSSDDFDPQEEYSPLSVEDYLPQPVEDHSPSSYDFDP</sequence>
<proteinExistence type="predicted"/>
<evidence type="ECO:0000313" key="4">
    <source>
        <dbReference type="Proteomes" id="UP001168877"/>
    </source>
</evidence>
<dbReference type="InterPro" id="IPR054722">
    <property type="entry name" value="PolX-like_BBD"/>
</dbReference>
<evidence type="ECO:0000256" key="1">
    <source>
        <dbReference type="SAM" id="MobiDB-lite"/>
    </source>
</evidence>
<organism evidence="3 4">
    <name type="scientific">Acer saccharum</name>
    <name type="common">Sugar maple</name>
    <dbReference type="NCBI Taxonomy" id="4024"/>
    <lineage>
        <taxon>Eukaryota</taxon>
        <taxon>Viridiplantae</taxon>
        <taxon>Streptophyta</taxon>
        <taxon>Embryophyta</taxon>
        <taxon>Tracheophyta</taxon>
        <taxon>Spermatophyta</taxon>
        <taxon>Magnoliopsida</taxon>
        <taxon>eudicotyledons</taxon>
        <taxon>Gunneridae</taxon>
        <taxon>Pentapetalae</taxon>
        <taxon>rosids</taxon>
        <taxon>malvids</taxon>
        <taxon>Sapindales</taxon>
        <taxon>Sapindaceae</taxon>
        <taxon>Hippocastanoideae</taxon>
        <taxon>Acereae</taxon>
        <taxon>Acer</taxon>
    </lineage>
</organism>
<name>A0AA39VJ55_ACESA</name>
<dbReference type="Pfam" id="PF22936">
    <property type="entry name" value="Pol_BBD"/>
    <property type="match status" value="1"/>
</dbReference>
<reference evidence="3" key="1">
    <citation type="journal article" date="2022" name="Plant J.">
        <title>Strategies of tolerance reflected in two North American maple genomes.</title>
        <authorList>
            <person name="McEvoy S.L."/>
            <person name="Sezen U.U."/>
            <person name="Trouern-Trend A."/>
            <person name="McMahon S.M."/>
            <person name="Schaberg P.G."/>
            <person name="Yang J."/>
            <person name="Wegrzyn J.L."/>
            <person name="Swenson N.G."/>
        </authorList>
    </citation>
    <scope>NUCLEOTIDE SEQUENCE</scope>
    <source>
        <strain evidence="3">NS2018</strain>
    </source>
</reference>
<dbReference type="AlphaFoldDB" id="A0AA39VJ55"/>
<dbReference type="Proteomes" id="UP001168877">
    <property type="component" value="Unassembled WGS sequence"/>
</dbReference>